<dbReference type="SUPFAM" id="SSF53098">
    <property type="entry name" value="Ribonuclease H-like"/>
    <property type="match status" value="1"/>
</dbReference>
<evidence type="ECO:0000313" key="3">
    <source>
        <dbReference type="Proteomes" id="UP000824890"/>
    </source>
</evidence>
<keyword evidence="3" id="KW-1185">Reference proteome</keyword>
<dbReference type="Proteomes" id="UP000824890">
    <property type="component" value="Unassembled WGS sequence"/>
</dbReference>
<sequence>MDTLPLLKVHDLMIEGTKNWNEQFIKSIIREEDARYILNTRVGSITCQDTPVWNFTRTGEYTVRSGYHLCNQDKRELLNFFIGWRVWKKRNNLIFQQKRDHIVKVIHDAIRDLGQWEEANSSLKQQCAREERPKENPLQAQHTMPISAQYYCQVDASWRNDEEVAGVGWSLHSIQGNQLLQGSSSIHATNTPREAETEALRMAVRQVRALAFSKVHFISDCKSLMDELAQHLTGATIVKVRNTESFSMIQDIVEASKANGYTFSYMSRNRLSLVDKLAKNARCNKQNYVITWV</sequence>
<dbReference type="Pfam" id="PF13456">
    <property type="entry name" value="RVT_3"/>
    <property type="match status" value="1"/>
</dbReference>
<dbReference type="EMBL" id="JAGKQM010000007">
    <property type="protein sequence ID" value="KAH0918021.1"/>
    <property type="molecule type" value="Genomic_DNA"/>
</dbReference>
<dbReference type="PANTHER" id="PTHR34146">
    <property type="entry name" value="POLYNUCLEOTIDYL TRANSFERASE, RIBONUCLEASE H-LIKE SUPERFAMILY PROTEIN-RELATED"/>
    <property type="match status" value="1"/>
</dbReference>
<protein>
    <recommendedName>
        <fullName evidence="1">RNase H type-1 domain-containing protein</fullName>
    </recommendedName>
</protein>
<accession>A0ABQ8CNZ4</accession>
<dbReference type="InterPro" id="IPR044730">
    <property type="entry name" value="RNase_H-like_dom_plant"/>
</dbReference>
<dbReference type="CDD" id="cd06222">
    <property type="entry name" value="RNase_H_like"/>
    <property type="match status" value="1"/>
</dbReference>
<feature type="domain" description="RNase H type-1" evidence="1">
    <location>
        <begin position="154"/>
        <end position="281"/>
    </location>
</feature>
<organism evidence="2 3">
    <name type="scientific">Brassica napus</name>
    <name type="common">Rape</name>
    <dbReference type="NCBI Taxonomy" id="3708"/>
    <lineage>
        <taxon>Eukaryota</taxon>
        <taxon>Viridiplantae</taxon>
        <taxon>Streptophyta</taxon>
        <taxon>Embryophyta</taxon>
        <taxon>Tracheophyta</taxon>
        <taxon>Spermatophyta</taxon>
        <taxon>Magnoliopsida</taxon>
        <taxon>eudicotyledons</taxon>
        <taxon>Gunneridae</taxon>
        <taxon>Pentapetalae</taxon>
        <taxon>rosids</taxon>
        <taxon>malvids</taxon>
        <taxon>Brassicales</taxon>
        <taxon>Brassicaceae</taxon>
        <taxon>Brassiceae</taxon>
        <taxon>Brassica</taxon>
    </lineage>
</organism>
<dbReference type="Gene3D" id="3.30.420.10">
    <property type="entry name" value="Ribonuclease H-like superfamily/Ribonuclease H"/>
    <property type="match status" value="1"/>
</dbReference>
<proteinExistence type="predicted"/>
<gene>
    <name evidence="2" type="ORF">HID58_025681</name>
</gene>
<name>A0ABQ8CNZ4_BRANA</name>
<comment type="caution">
    <text evidence="2">The sequence shown here is derived from an EMBL/GenBank/DDBJ whole genome shotgun (WGS) entry which is preliminary data.</text>
</comment>
<reference evidence="2 3" key="1">
    <citation type="submission" date="2021-05" db="EMBL/GenBank/DDBJ databases">
        <title>Genome Assembly of Synthetic Allotetraploid Brassica napus Reveals Homoeologous Exchanges between Subgenomes.</title>
        <authorList>
            <person name="Davis J.T."/>
        </authorList>
    </citation>
    <scope>NUCLEOTIDE SEQUENCE [LARGE SCALE GENOMIC DNA]</scope>
    <source>
        <strain evidence="3">cv. Da-Ae</strain>
        <tissue evidence="2">Seedling</tissue>
    </source>
</reference>
<dbReference type="InterPro" id="IPR002156">
    <property type="entry name" value="RNaseH_domain"/>
</dbReference>
<evidence type="ECO:0000259" key="1">
    <source>
        <dbReference type="Pfam" id="PF13456"/>
    </source>
</evidence>
<dbReference type="PANTHER" id="PTHR34146:SF3">
    <property type="entry name" value="POLYNUCLEOTIDYL TRANSFERASE, RIBONUCLEASE H-LIKE SUPERFAMILY PROTEIN"/>
    <property type="match status" value="1"/>
</dbReference>
<dbReference type="InterPro" id="IPR012337">
    <property type="entry name" value="RNaseH-like_sf"/>
</dbReference>
<dbReference type="InterPro" id="IPR036397">
    <property type="entry name" value="RNaseH_sf"/>
</dbReference>
<evidence type="ECO:0000313" key="2">
    <source>
        <dbReference type="EMBL" id="KAH0918021.1"/>
    </source>
</evidence>